<dbReference type="PANTHER" id="PTHR48069">
    <property type="entry name" value="DIHYDROFOLATE REDUCTASE"/>
    <property type="match status" value="1"/>
</dbReference>
<evidence type="ECO:0000256" key="7">
    <source>
        <dbReference type="ARBA" id="ARBA00025067"/>
    </source>
</evidence>
<comment type="catalytic activity">
    <reaction evidence="8">
        <text>(6S)-5,6,7,8-tetrahydrofolate + NADP(+) = 7,8-dihydrofolate + NADPH + H(+)</text>
        <dbReference type="Rhea" id="RHEA:15009"/>
        <dbReference type="ChEBI" id="CHEBI:15378"/>
        <dbReference type="ChEBI" id="CHEBI:57451"/>
        <dbReference type="ChEBI" id="CHEBI:57453"/>
        <dbReference type="ChEBI" id="CHEBI:57783"/>
        <dbReference type="ChEBI" id="CHEBI:58349"/>
        <dbReference type="EC" id="1.5.1.3"/>
    </reaction>
</comment>
<name>A0A8J2ZK84_9RHOB</name>
<dbReference type="EMBL" id="BMJV01000004">
    <property type="protein sequence ID" value="GGG73623.1"/>
    <property type="molecule type" value="Genomic_DNA"/>
</dbReference>
<evidence type="ECO:0000313" key="11">
    <source>
        <dbReference type="EMBL" id="GGG73623.1"/>
    </source>
</evidence>
<evidence type="ECO:0000259" key="10">
    <source>
        <dbReference type="PROSITE" id="PS51330"/>
    </source>
</evidence>
<dbReference type="Proteomes" id="UP000617145">
    <property type="component" value="Unassembled WGS sequence"/>
</dbReference>
<feature type="domain" description="DHFR" evidence="10">
    <location>
        <begin position="1"/>
        <end position="157"/>
    </location>
</feature>
<dbReference type="InterPro" id="IPR001796">
    <property type="entry name" value="DHFR_dom"/>
</dbReference>
<dbReference type="GO" id="GO:0050661">
    <property type="term" value="F:NADP binding"/>
    <property type="evidence" value="ECO:0007669"/>
    <property type="project" value="InterPro"/>
</dbReference>
<dbReference type="PRINTS" id="PR00070">
    <property type="entry name" value="DHFR"/>
</dbReference>
<sequence length="160" mass="17353">MISVIVARARNNAIGRDGEIPWHVPADLKFFKTETLGGAVVMGRKTWDSLPFKPLPNRLNIVVSSNPEAAEIVVPSVADAVALAAKHGHQRIYAVGGASIYAEMLPLAHRLLISEVALDVPDADTFLPDIPEEGWTCIAERPLSEDGPRCVLRELIRSAL</sequence>
<dbReference type="SUPFAM" id="SSF53597">
    <property type="entry name" value="Dihydrofolate reductase-like"/>
    <property type="match status" value="1"/>
</dbReference>
<comment type="caution">
    <text evidence="11">The sequence shown here is derived from an EMBL/GenBank/DDBJ whole genome shotgun (WGS) entry which is preliminary data.</text>
</comment>
<comment type="function">
    <text evidence="7 8">Key enzyme in folate metabolism. Catalyzes an essential reaction for de novo glycine and purine synthesis, and for DNA precursor synthesis.</text>
</comment>
<organism evidence="11 12">
    <name type="scientific">Salipiger pallidus</name>
    <dbReference type="NCBI Taxonomy" id="1775170"/>
    <lineage>
        <taxon>Bacteria</taxon>
        <taxon>Pseudomonadati</taxon>
        <taxon>Pseudomonadota</taxon>
        <taxon>Alphaproteobacteria</taxon>
        <taxon>Rhodobacterales</taxon>
        <taxon>Roseobacteraceae</taxon>
        <taxon>Salipiger</taxon>
    </lineage>
</organism>
<dbReference type="InterPro" id="IPR024072">
    <property type="entry name" value="DHFR-like_dom_sf"/>
</dbReference>
<evidence type="ECO:0000256" key="2">
    <source>
        <dbReference type="ARBA" id="ARBA00009539"/>
    </source>
</evidence>
<dbReference type="PIRSF" id="PIRSF000194">
    <property type="entry name" value="DHFR"/>
    <property type="match status" value="1"/>
</dbReference>
<evidence type="ECO:0000256" key="6">
    <source>
        <dbReference type="ARBA" id="ARBA00023002"/>
    </source>
</evidence>
<dbReference type="GO" id="GO:0006730">
    <property type="term" value="P:one-carbon metabolic process"/>
    <property type="evidence" value="ECO:0007669"/>
    <property type="project" value="UniProtKB-KW"/>
</dbReference>
<dbReference type="EC" id="1.5.1.3" evidence="3 8"/>
<dbReference type="InterPro" id="IPR017925">
    <property type="entry name" value="DHFR_CS"/>
</dbReference>
<evidence type="ECO:0000256" key="9">
    <source>
        <dbReference type="RuleBase" id="RU004474"/>
    </source>
</evidence>
<evidence type="ECO:0000313" key="12">
    <source>
        <dbReference type="Proteomes" id="UP000617145"/>
    </source>
</evidence>
<dbReference type="GO" id="GO:0046654">
    <property type="term" value="P:tetrahydrofolate biosynthetic process"/>
    <property type="evidence" value="ECO:0007669"/>
    <property type="project" value="UniProtKB-UniPathway"/>
</dbReference>
<evidence type="ECO:0000256" key="5">
    <source>
        <dbReference type="ARBA" id="ARBA00022857"/>
    </source>
</evidence>
<evidence type="ECO:0000256" key="3">
    <source>
        <dbReference type="ARBA" id="ARBA00012856"/>
    </source>
</evidence>
<dbReference type="InterPro" id="IPR012259">
    <property type="entry name" value="DHFR"/>
</dbReference>
<dbReference type="GO" id="GO:0004146">
    <property type="term" value="F:dihydrofolate reductase activity"/>
    <property type="evidence" value="ECO:0007669"/>
    <property type="project" value="UniProtKB-EC"/>
</dbReference>
<reference evidence="11" key="1">
    <citation type="journal article" date="2014" name="Int. J. Syst. Evol. Microbiol.">
        <title>Complete genome sequence of Corynebacterium casei LMG S-19264T (=DSM 44701T), isolated from a smear-ripened cheese.</title>
        <authorList>
            <consortium name="US DOE Joint Genome Institute (JGI-PGF)"/>
            <person name="Walter F."/>
            <person name="Albersmeier A."/>
            <person name="Kalinowski J."/>
            <person name="Ruckert C."/>
        </authorList>
    </citation>
    <scope>NUCLEOTIDE SEQUENCE</scope>
    <source>
        <strain evidence="11">CGMCC 1.15762</strain>
    </source>
</reference>
<dbReference type="PROSITE" id="PS00075">
    <property type="entry name" value="DHFR_1"/>
    <property type="match status" value="1"/>
</dbReference>
<dbReference type="GO" id="GO:0046452">
    <property type="term" value="P:dihydrofolate metabolic process"/>
    <property type="evidence" value="ECO:0007669"/>
    <property type="project" value="TreeGrafter"/>
</dbReference>
<dbReference type="Pfam" id="PF00186">
    <property type="entry name" value="DHFR_1"/>
    <property type="match status" value="1"/>
</dbReference>
<reference evidence="11" key="2">
    <citation type="submission" date="2020-09" db="EMBL/GenBank/DDBJ databases">
        <authorList>
            <person name="Sun Q."/>
            <person name="Zhou Y."/>
        </authorList>
    </citation>
    <scope>NUCLEOTIDE SEQUENCE</scope>
    <source>
        <strain evidence="11">CGMCC 1.15762</strain>
    </source>
</reference>
<gene>
    <name evidence="11" type="primary">folA</name>
    <name evidence="11" type="ORF">GCM10011415_22430</name>
</gene>
<accession>A0A8J2ZK84</accession>
<dbReference type="GO" id="GO:0046655">
    <property type="term" value="P:folic acid metabolic process"/>
    <property type="evidence" value="ECO:0007669"/>
    <property type="project" value="TreeGrafter"/>
</dbReference>
<protein>
    <recommendedName>
        <fullName evidence="3 8">Dihydrofolate reductase</fullName>
        <ecNumber evidence="3 8">1.5.1.3</ecNumber>
    </recommendedName>
</protein>
<comment type="similarity">
    <text evidence="2 8 9">Belongs to the dihydrofolate reductase family.</text>
</comment>
<dbReference type="PROSITE" id="PS51330">
    <property type="entry name" value="DHFR_2"/>
    <property type="match status" value="1"/>
</dbReference>
<proteinExistence type="inferred from homology"/>
<dbReference type="PANTHER" id="PTHR48069:SF3">
    <property type="entry name" value="DIHYDROFOLATE REDUCTASE"/>
    <property type="match status" value="1"/>
</dbReference>
<evidence type="ECO:0000256" key="8">
    <source>
        <dbReference type="PIRNR" id="PIRNR000194"/>
    </source>
</evidence>
<keyword evidence="4 8" id="KW-0554">One-carbon metabolism</keyword>
<evidence type="ECO:0000256" key="1">
    <source>
        <dbReference type="ARBA" id="ARBA00004903"/>
    </source>
</evidence>
<dbReference type="UniPathway" id="UPA00077">
    <property type="reaction ID" value="UER00158"/>
</dbReference>
<dbReference type="CDD" id="cd00209">
    <property type="entry name" value="DHFR"/>
    <property type="match status" value="1"/>
</dbReference>
<comment type="pathway">
    <text evidence="1 8">Cofactor biosynthesis; tetrahydrofolate biosynthesis; 5,6,7,8-tetrahydrofolate from 7,8-dihydrofolate: step 1/1.</text>
</comment>
<dbReference type="Gene3D" id="3.40.430.10">
    <property type="entry name" value="Dihydrofolate Reductase, subunit A"/>
    <property type="match status" value="1"/>
</dbReference>
<keyword evidence="12" id="KW-1185">Reference proteome</keyword>
<dbReference type="RefSeq" id="WP_188790316.1">
    <property type="nucleotide sequence ID" value="NZ_BMJV01000004.1"/>
</dbReference>
<keyword evidence="6 8" id="KW-0560">Oxidoreductase</keyword>
<evidence type="ECO:0000256" key="4">
    <source>
        <dbReference type="ARBA" id="ARBA00022563"/>
    </source>
</evidence>
<dbReference type="AlphaFoldDB" id="A0A8J2ZK84"/>
<keyword evidence="5 8" id="KW-0521">NADP</keyword>